<evidence type="ECO:0000313" key="1">
    <source>
        <dbReference type="EMBL" id="TVU15356.1"/>
    </source>
</evidence>
<gene>
    <name evidence="1" type="ORF">EJB05_38874</name>
</gene>
<organism evidence="1 2">
    <name type="scientific">Eragrostis curvula</name>
    <name type="common">weeping love grass</name>
    <dbReference type="NCBI Taxonomy" id="38414"/>
    <lineage>
        <taxon>Eukaryota</taxon>
        <taxon>Viridiplantae</taxon>
        <taxon>Streptophyta</taxon>
        <taxon>Embryophyta</taxon>
        <taxon>Tracheophyta</taxon>
        <taxon>Spermatophyta</taxon>
        <taxon>Magnoliopsida</taxon>
        <taxon>Liliopsida</taxon>
        <taxon>Poales</taxon>
        <taxon>Poaceae</taxon>
        <taxon>PACMAD clade</taxon>
        <taxon>Chloridoideae</taxon>
        <taxon>Eragrostideae</taxon>
        <taxon>Eragrostidinae</taxon>
        <taxon>Eragrostis</taxon>
    </lineage>
</organism>
<evidence type="ECO:0000313" key="2">
    <source>
        <dbReference type="Proteomes" id="UP000324897"/>
    </source>
</evidence>
<dbReference type="Proteomes" id="UP000324897">
    <property type="component" value="Unassembled WGS sequence"/>
</dbReference>
<comment type="caution">
    <text evidence="1">The sequence shown here is derived from an EMBL/GenBank/DDBJ whole genome shotgun (WGS) entry which is preliminary data.</text>
</comment>
<proteinExistence type="predicted"/>
<reference evidence="1 2" key="1">
    <citation type="journal article" date="2019" name="Sci. Rep.">
        <title>A high-quality genome of Eragrostis curvula grass provides insights into Poaceae evolution and supports new strategies to enhance forage quality.</title>
        <authorList>
            <person name="Carballo J."/>
            <person name="Santos B.A.C.M."/>
            <person name="Zappacosta D."/>
            <person name="Garbus I."/>
            <person name="Selva J.P."/>
            <person name="Gallo C.A."/>
            <person name="Diaz A."/>
            <person name="Albertini E."/>
            <person name="Caccamo M."/>
            <person name="Echenique V."/>
        </authorList>
    </citation>
    <scope>NUCLEOTIDE SEQUENCE [LARGE SCALE GENOMIC DNA]</scope>
    <source>
        <strain evidence="2">cv. Victoria</strain>
        <tissue evidence="1">Leaf</tissue>
    </source>
</reference>
<name>A0A5J9TVF6_9POAL</name>
<dbReference type="Gramene" id="TVU15356">
    <property type="protein sequence ID" value="TVU15356"/>
    <property type="gene ID" value="EJB05_38874"/>
</dbReference>
<feature type="non-terminal residue" evidence="1">
    <location>
        <position position="1"/>
    </location>
</feature>
<sequence length="130" mass="14654">MCALRSSCESSSASTRRDVNARWREILIHGQLIFPSLRIRQLERRCGSVGTMELGSCRTGSAERGREGWTERDGRWLGPLVGRVPTPSCWHEVVGWAERDFLLNMAEGKRARHRGLGFRGDRKSLGCRGV</sequence>
<dbReference type="AlphaFoldDB" id="A0A5J9TVF6"/>
<accession>A0A5J9TVF6</accession>
<dbReference type="EMBL" id="RWGY01000031">
    <property type="protein sequence ID" value="TVU15356.1"/>
    <property type="molecule type" value="Genomic_DNA"/>
</dbReference>
<keyword evidence="2" id="KW-1185">Reference proteome</keyword>
<protein>
    <submittedName>
        <fullName evidence="1">Uncharacterized protein</fullName>
    </submittedName>
</protein>